<name>A0A820IXA6_9BILA</name>
<protein>
    <submittedName>
        <fullName evidence="1">Uncharacterized protein</fullName>
    </submittedName>
</protein>
<evidence type="ECO:0000313" key="2">
    <source>
        <dbReference type="Proteomes" id="UP000663874"/>
    </source>
</evidence>
<reference evidence="1" key="1">
    <citation type="submission" date="2021-02" db="EMBL/GenBank/DDBJ databases">
        <authorList>
            <person name="Nowell W R."/>
        </authorList>
    </citation>
    <scope>NUCLEOTIDE SEQUENCE</scope>
</reference>
<organism evidence="1 2">
    <name type="scientific">Rotaria sordida</name>
    <dbReference type="NCBI Taxonomy" id="392033"/>
    <lineage>
        <taxon>Eukaryota</taxon>
        <taxon>Metazoa</taxon>
        <taxon>Spiralia</taxon>
        <taxon>Gnathifera</taxon>
        <taxon>Rotifera</taxon>
        <taxon>Eurotatoria</taxon>
        <taxon>Bdelloidea</taxon>
        <taxon>Philodinida</taxon>
        <taxon>Philodinidae</taxon>
        <taxon>Rotaria</taxon>
    </lineage>
</organism>
<dbReference type="Proteomes" id="UP000663874">
    <property type="component" value="Unassembled WGS sequence"/>
</dbReference>
<gene>
    <name evidence="1" type="ORF">FNK824_LOCUS41155</name>
</gene>
<accession>A0A820IXA6</accession>
<dbReference type="AlphaFoldDB" id="A0A820IXA6"/>
<comment type="caution">
    <text evidence="1">The sequence shown here is derived from an EMBL/GenBank/DDBJ whole genome shotgun (WGS) entry which is preliminary data.</text>
</comment>
<sequence length="73" mass="8718">VQMITYENGIMKVNFGQEQIELYITKLDFSFVNYDSIEEAKSMMNNLSKYIYENIDFRTDSSLNIPDEYHDFI</sequence>
<evidence type="ECO:0000313" key="1">
    <source>
        <dbReference type="EMBL" id="CAF4315761.1"/>
    </source>
</evidence>
<dbReference type="EMBL" id="CAJOBE010037885">
    <property type="protein sequence ID" value="CAF4315761.1"/>
    <property type="molecule type" value="Genomic_DNA"/>
</dbReference>
<feature type="non-terminal residue" evidence="1">
    <location>
        <position position="1"/>
    </location>
</feature>
<proteinExistence type="predicted"/>